<feature type="domain" description="Cadherin" evidence="10">
    <location>
        <begin position="5"/>
        <end position="69"/>
    </location>
</feature>
<evidence type="ECO:0000256" key="9">
    <source>
        <dbReference type="PROSITE-ProRule" id="PRU00043"/>
    </source>
</evidence>
<dbReference type="PANTHER" id="PTHR24028:SF146">
    <property type="entry name" value="CADHERIN 96CB, ISOFORM D-RELATED"/>
    <property type="match status" value="1"/>
</dbReference>
<keyword evidence="7" id="KW-0472">Membrane</keyword>
<evidence type="ECO:0000259" key="10">
    <source>
        <dbReference type="PROSITE" id="PS50268"/>
    </source>
</evidence>
<proteinExistence type="predicted"/>
<keyword evidence="8" id="KW-0325">Glycoprotein</keyword>
<dbReference type="InterPro" id="IPR020894">
    <property type="entry name" value="Cadherin_CS"/>
</dbReference>
<evidence type="ECO:0000256" key="1">
    <source>
        <dbReference type="ARBA" id="ARBA00004167"/>
    </source>
</evidence>
<evidence type="ECO:0000313" key="12">
    <source>
        <dbReference type="Proteomes" id="UP000597762"/>
    </source>
</evidence>
<protein>
    <submittedName>
        <fullName evidence="11">PCDHD1</fullName>
    </submittedName>
</protein>
<gene>
    <name evidence="11" type="ORF">SPHA_42283</name>
</gene>
<keyword evidence="3" id="KW-0677">Repeat</keyword>
<dbReference type="InterPro" id="IPR002126">
    <property type="entry name" value="Cadherin-like_dom"/>
</dbReference>
<dbReference type="Pfam" id="PF00028">
    <property type="entry name" value="Cadherin"/>
    <property type="match status" value="2"/>
</dbReference>
<dbReference type="AlphaFoldDB" id="A0A812CNW2"/>
<evidence type="ECO:0000256" key="7">
    <source>
        <dbReference type="ARBA" id="ARBA00023136"/>
    </source>
</evidence>
<dbReference type="Gene3D" id="2.60.40.60">
    <property type="entry name" value="Cadherins"/>
    <property type="match status" value="2"/>
</dbReference>
<comment type="subcellular location">
    <subcellularLocation>
        <location evidence="1">Membrane</location>
        <topology evidence="1">Single-pass membrane protein</topology>
    </subcellularLocation>
</comment>
<dbReference type="Proteomes" id="UP000597762">
    <property type="component" value="Unassembled WGS sequence"/>
</dbReference>
<dbReference type="SUPFAM" id="SSF49313">
    <property type="entry name" value="Cadherin-like"/>
    <property type="match status" value="2"/>
</dbReference>
<dbReference type="InterPro" id="IPR015919">
    <property type="entry name" value="Cadherin-like_sf"/>
</dbReference>
<dbReference type="GO" id="GO:0005509">
    <property type="term" value="F:calcium ion binding"/>
    <property type="evidence" value="ECO:0007669"/>
    <property type="project" value="UniProtKB-UniRule"/>
</dbReference>
<accession>A0A812CNW2</accession>
<keyword evidence="5" id="KW-0130">Cell adhesion</keyword>
<keyword evidence="2" id="KW-0812">Transmembrane</keyword>
<dbReference type="FunFam" id="2.60.40.60:FF:000002">
    <property type="entry name" value="Protocadherin alpha 2"/>
    <property type="match status" value="1"/>
</dbReference>
<keyword evidence="6" id="KW-1133">Transmembrane helix</keyword>
<organism evidence="11 12">
    <name type="scientific">Acanthosepion pharaonis</name>
    <name type="common">Pharaoh cuttlefish</name>
    <name type="synonym">Sepia pharaonis</name>
    <dbReference type="NCBI Taxonomy" id="158019"/>
    <lineage>
        <taxon>Eukaryota</taxon>
        <taxon>Metazoa</taxon>
        <taxon>Spiralia</taxon>
        <taxon>Lophotrochozoa</taxon>
        <taxon>Mollusca</taxon>
        <taxon>Cephalopoda</taxon>
        <taxon>Coleoidea</taxon>
        <taxon>Decapodiformes</taxon>
        <taxon>Sepiida</taxon>
        <taxon>Sepiina</taxon>
        <taxon>Sepiidae</taxon>
        <taxon>Acanthosepion</taxon>
    </lineage>
</organism>
<dbReference type="PROSITE" id="PS00232">
    <property type="entry name" value="CADHERIN_1"/>
    <property type="match status" value="1"/>
</dbReference>
<evidence type="ECO:0000313" key="11">
    <source>
        <dbReference type="EMBL" id="CAE1280370.1"/>
    </source>
</evidence>
<dbReference type="EMBL" id="CAHIKZ030002060">
    <property type="protein sequence ID" value="CAE1280370.1"/>
    <property type="molecule type" value="Genomic_DNA"/>
</dbReference>
<evidence type="ECO:0000256" key="8">
    <source>
        <dbReference type="ARBA" id="ARBA00023180"/>
    </source>
</evidence>
<dbReference type="InterPro" id="IPR050174">
    <property type="entry name" value="Protocadherin/Cadherin-CA"/>
</dbReference>
<comment type="caution">
    <text evidence="11">The sequence shown here is derived from an EMBL/GenBank/DDBJ whole genome shotgun (WGS) entry which is preliminary data.</text>
</comment>
<dbReference type="OrthoDB" id="6252479at2759"/>
<keyword evidence="4 9" id="KW-0106">Calcium</keyword>
<dbReference type="GO" id="GO:0005886">
    <property type="term" value="C:plasma membrane"/>
    <property type="evidence" value="ECO:0007669"/>
    <property type="project" value="InterPro"/>
</dbReference>
<dbReference type="SMART" id="SM00112">
    <property type="entry name" value="CA"/>
    <property type="match status" value="2"/>
</dbReference>
<name>A0A812CNW2_ACAPH</name>
<dbReference type="PROSITE" id="PS50268">
    <property type="entry name" value="CADHERIN_2"/>
    <property type="match status" value="2"/>
</dbReference>
<evidence type="ECO:0000256" key="3">
    <source>
        <dbReference type="ARBA" id="ARBA00022737"/>
    </source>
</evidence>
<dbReference type="PANTHER" id="PTHR24028">
    <property type="entry name" value="CADHERIN-87A"/>
    <property type="match status" value="1"/>
</dbReference>
<evidence type="ECO:0000256" key="5">
    <source>
        <dbReference type="ARBA" id="ARBA00022889"/>
    </source>
</evidence>
<feature type="domain" description="Cadherin" evidence="10">
    <location>
        <begin position="70"/>
        <end position="177"/>
    </location>
</feature>
<reference evidence="11" key="1">
    <citation type="submission" date="2021-01" db="EMBL/GenBank/DDBJ databases">
        <authorList>
            <person name="Li R."/>
            <person name="Bekaert M."/>
        </authorList>
    </citation>
    <scope>NUCLEOTIDE SEQUENCE</scope>
    <source>
        <strain evidence="11">Farmed</strain>
    </source>
</reference>
<keyword evidence="12" id="KW-1185">Reference proteome</keyword>
<evidence type="ECO:0000256" key="6">
    <source>
        <dbReference type="ARBA" id="ARBA00022989"/>
    </source>
</evidence>
<dbReference type="GO" id="GO:0007156">
    <property type="term" value="P:homophilic cell adhesion via plasma membrane adhesion molecules"/>
    <property type="evidence" value="ECO:0007669"/>
    <property type="project" value="InterPro"/>
</dbReference>
<sequence>MDEPFTLSVTKSVYGTSKLSITLEDELDREVKDSYTVQVIAKDDGSPPKQCVLNVQISVTDVNDNPPVFSQNVYNVSIRYEHDVSVPVVILSAKDLDLSRNDKVSYSFNSKTSDTVKSLFDVNKETGEIFLHKKLTSRQELKYELYVEASDGGNPPLSSITMVLVNVINQRNNAPRIDVNFVSASKGNTATISEDIEVGSFVAYVKVTDDDAGQNVSVPITAAISICFVRCKKQRNVPHRSGVTLSDKHEQRHLMCPSHLESSWADTPSVRTTDTDLMRNAQQKGRRGIYPGNKLTDVQKGSTAGMKFPTNSDIIYQLFSLCISRLLWDSFFSSFSYNNFFLFSLHMFSWLLFYFYYFLPILLIFLFLSFISFSYSLFFSYSF</sequence>
<evidence type="ECO:0000256" key="2">
    <source>
        <dbReference type="ARBA" id="ARBA00022692"/>
    </source>
</evidence>
<dbReference type="PRINTS" id="PR00205">
    <property type="entry name" value="CADHERIN"/>
</dbReference>
<dbReference type="CDD" id="cd11304">
    <property type="entry name" value="Cadherin_repeat"/>
    <property type="match status" value="2"/>
</dbReference>
<evidence type="ECO:0000256" key="4">
    <source>
        <dbReference type="ARBA" id="ARBA00022837"/>
    </source>
</evidence>